<dbReference type="RefSeq" id="XP_040760892.1">
    <property type="nucleotide sequence ID" value="XM_040910884.1"/>
</dbReference>
<evidence type="ECO:0000313" key="1">
    <source>
        <dbReference type="EMBL" id="KZT03152.1"/>
    </source>
</evidence>
<dbReference type="PANTHER" id="PTHR35871">
    <property type="entry name" value="EXPRESSED PROTEIN"/>
    <property type="match status" value="1"/>
</dbReference>
<name>A0A165CNY4_9APHY</name>
<protein>
    <submittedName>
        <fullName evidence="1">Uncharacterized protein</fullName>
    </submittedName>
</protein>
<dbReference type="InParanoid" id="A0A165CNY4"/>
<dbReference type="STRING" id="1314785.A0A165CNY4"/>
<reference evidence="1 2" key="1">
    <citation type="journal article" date="2016" name="Mol. Biol. Evol.">
        <title>Comparative Genomics of Early-Diverging Mushroom-Forming Fungi Provides Insights into the Origins of Lignocellulose Decay Capabilities.</title>
        <authorList>
            <person name="Nagy L.G."/>
            <person name="Riley R."/>
            <person name="Tritt A."/>
            <person name="Adam C."/>
            <person name="Daum C."/>
            <person name="Floudas D."/>
            <person name="Sun H."/>
            <person name="Yadav J.S."/>
            <person name="Pangilinan J."/>
            <person name="Larsson K.H."/>
            <person name="Matsuura K."/>
            <person name="Barry K."/>
            <person name="Labutti K."/>
            <person name="Kuo R."/>
            <person name="Ohm R.A."/>
            <person name="Bhattacharya S.S."/>
            <person name="Shirouzu T."/>
            <person name="Yoshinaga Y."/>
            <person name="Martin F.M."/>
            <person name="Grigoriev I.V."/>
            <person name="Hibbett D.S."/>
        </authorList>
    </citation>
    <scope>NUCLEOTIDE SEQUENCE [LARGE SCALE GENOMIC DNA]</scope>
    <source>
        <strain evidence="1 2">93-53</strain>
    </source>
</reference>
<dbReference type="AlphaFoldDB" id="A0A165CNY4"/>
<dbReference type="PANTHER" id="PTHR35871:SF1">
    <property type="entry name" value="CXC1-LIKE CYSTEINE CLUSTER ASSOCIATED WITH KDZ TRANSPOSASES DOMAIN-CONTAINING PROTEIN"/>
    <property type="match status" value="1"/>
</dbReference>
<keyword evidence="2" id="KW-1185">Reference proteome</keyword>
<evidence type="ECO:0000313" key="2">
    <source>
        <dbReference type="Proteomes" id="UP000076871"/>
    </source>
</evidence>
<accession>A0A165CNY4</accession>
<dbReference type="OrthoDB" id="2794244at2759"/>
<dbReference type="EMBL" id="KV427646">
    <property type="protein sequence ID" value="KZT03152.1"/>
    <property type="molecule type" value="Genomic_DNA"/>
</dbReference>
<dbReference type="Proteomes" id="UP000076871">
    <property type="component" value="Unassembled WGS sequence"/>
</dbReference>
<organism evidence="1 2">
    <name type="scientific">Laetiporus sulphureus 93-53</name>
    <dbReference type="NCBI Taxonomy" id="1314785"/>
    <lineage>
        <taxon>Eukaryota</taxon>
        <taxon>Fungi</taxon>
        <taxon>Dikarya</taxon>
        <taxon>Basidiomycota</taxon>
        <taxon>Agaricomycotina</taxon>
        <taxon>Agaricomycetes</taxon>
        <taxon>Polyporales</taxon>
        <taxon>Laetiporus</taxon>
    </lineage>
</organism>
<dbReference type="GeneID" id="63827913"/>
<sequence length="600" mass="68187">MESINNKESQVSPKAPAVVSPTVFLDPTADEEDVPEDVPIMEIVKMLVNEVKKSGSYTSLTHLCAIKQYIELYHKYKAATRVKNPSTRASIAVARAVSKGPYFARKIRSLYCYIKRFHTLPPITAGKHHAHPTLLNNERMAQAVRHYLTVLADGEITPYLLMKQVNTVIIPALGLDLGGKTISESSARRWLVKLEYELKETKKGLYGDGHKREDVLAYRQKYLDSLQETERLRWTYTDQDLEPVEPTLAKGERRIVPIFHDEMIVYTNDLCHRIWIKDGKMPLRKKGQGRAIHVSDFIVEHTGHLALDETQIHENAALPLNQRLAHTDAREIMYPGKNHDGWLYPRAVLQFNFDQSSAHGAFAKDALNAKEMNVNPRGKQRHMHDTIIPLDNPHPHFCGQRQSMVFPADLPLEHPDYQYHGQPKGMLRILEERGLVPMLKAANGEKLVGECQVCKLLREAQERLLHEAQAAADGTQEPDEMQEDTVAYSSASIGCYFLDEKPLLQTVIGEAGHQCLFLPKFHCFRAAADETFPTAKRLVPQILDACSVKTIRAFFRKAWHYMDAYRKGLNAKQAEFAVKKYRSHRRCGSSLMMQVGLLVN</sequence>
<gene>
    <name evidence="1" type="ORF">LAESUDRAFT_738373</name>
</gene>
<proteinExistence type="predicted"/>